<dbReference type="SUPFAM" id="SSF53474">
    <property type="entry name" value="alpha/beta-Hydrolases"/>
    <property type="match status" value="1"/>
</dbReference>
<feature type="domain" description="AB hydrolase-1" evidence="1">
    <location>
        <begin position="16"/>
        <end position="249"/>
    </location>
</feature>
<evidence type="ECO:0000313" key="2">
    <source>
        <dbReference type="EMBL" id="PVE49243.1"/>
    </source>
</evidence>
<proteinExistence type="predicted"/>
<organism evidence="2 3">
    <name type="scientific">Pararhodobacter aggregans</name>
    <dbReference type="NCBI Taxonomy" id="404875"/>
    <lineage>
        <taxon>Bacteria</taxon>
        <taxon>Pseudomonadati</taxon>
        <taxon>Pseudomonadota</taxon>
        <taxon>Alphaproteobacteria</taxon>
        <taxon>Rhodobacterales</taxon>
        <taxon>Paracoccaceae</taxon>
        <taxon>Pararhodobacter</taxon>
    </lineage>
</organism>
<keyword evidence="3" id="KW-1185">Reference proteome</keyword>
<dbReference type="PRINTS" id="PR00111">
    <property type="entry name" value="ABHYDROLASE"/>
</dbReference>
<dbReference type="OrthoDB" id="9804723at2"/>
<dbReference type="InterPro" id="IPR033124">
    <property type="entry name" value="Ser_caboxypep_his_AS"/>
</dbReference>
<dbReference type="PANTHER" id="PTHR43798">
    <property type="entry name" value="MONOACYLGLYCEROL LIPASE"/>
    <property type="match status" value="1"/>
</dbReference>
<comment type="caution">
    <text evidence="2">The sequence shown here is derived from an EMBL/GenBank/DDBJ whole genome shotgun (WGS) entry which is preliminary data.</text>
</comment>
<evidence type="ECO:0000259" key="1">
    <source>
        <dbReference type="Pfam" id="PF12697"/>
    </source>
</evidence>
<dbReference type="EMBL" id="QDDR01000001">
    <property type="protein sequence ID" value="PVE49243.1"/>
    <property type="molecule type" value="Genomic_DNA"/>
</dbReference>
<dbReference type="RefSeq" id="WP_107749747.1">
    <property type="nucleotide sequence ID" value="NZ_QBKF01000001.1"/>
</dbReference>
<dbReference type="InterPro" id="IPR029058">
    <property type="entry name" value="AB_hydrolase_fold"/>
</dbReference>
<dbReference type="InterPro" id="IPR050266">
    <property type="entry name" value="AB_hydrolase_sf"/>
</dbReference>
<evidence type="ECO:0000313" key="3">
    <source>
        <dbReference type="Proteomes" id="UP000244810"/>
    </source>
</evidence>
<dbReference type="AlphaFoldDB" id="A0A2T7UWT4"/>
<dbReference type="InterPro" id="IPR000073">
    <property type="entry name" value="AB_hydrolase_1"/>
</dbReference>
<dbReference type="Gene3D" id="3.40.50.1820">
    <property type="entry name" value="alpha/beta hydrolase"/>
    <property type="match status" value="1"/>
</dbReference>
<reference evidence="2 3" key="1">
    <citation type="journal article" date="2011" name="Syst. Appl. Microbiol.">
        <title>Defluviimonas denitrificans gen. nov., sp. nov., and Pararhodobacter aggregans gen. nov., sp. nov., non-phototrophic Rhodobacteraceae from the biofilter of a marine aquaculture.</title>
        <authorList>
            <person name="Foesel B.U."/>
            <person name="Drake H.L."/>
            <person name="Schramm A."/>
        </authorList>
    </citation>
    <scope>NUCLEOTIDE SEQUENCE [LARGE SCALE GENOMIC DNA]</scope>
    <source>
        <strain evidence="2 3">D1-19</strain>
    </source>
</reference>
<name>A0A2T7UWT4_9RHOB</name>
<sequence length="274" mass="28492">MLHSRRLGTPGGLPALLAHCFLGHGGSWKPLVEALPVPLDALVPDLPGHGQSPAPADPGDFHALTAAALGALVTRPSLLIGHSFGAASLLRHALHHPATVTGLVLIEPVFFAAAEGEAAYEPYRAIETPLHAAVAQGDLAQAARLFLALNPGSPDFDRLPPTAQAGMAAQMRLVTATRAGLFEDSGGLLRPGLMEGFDTPVLVILGSDTTPIFRATLRGLQDRLPDVTAATIPGAGHMVPLSHAQPTAAVIHQWMRAKGLEPGLAEATENPHVR</sequence>
<dbReference type="GO" id="GO:0004185">
    <property type="term" value="F:serine-type carboxypeptidase activity"/>
    <property type="evidence" value="ECO:0007669"/>
    <property type="project" value="InterPro"/>
</dbReference>
<keyword evidence="2" id="KW-0378">Hydrolase</keyword>
<protein>
    <submittedName>
        <fullName evidence="2">Alpha/beta hydrolase</fullName>
    </submittedName>
</protein>
<gene>
    <name evidence="2" type="ORF">DDE23_02210</name>
</gene>
<dbReference type="Pfam" id="PF12697">
    <property type="entry name" value="Abhydrolase_6"/>
    <property type="match status" value="1"/>
</dbReference>
<dbReference type="Proteomes" id="UP000244810">
    <property type="component" value="Unassembled WGS sequence"/>
</dbReference>
<accession>A0A2T7UWT4</accession>
<dbReference type="PROSITE" id="PS00560">
    <property type="entry name" value="CARBOXYPEPT_SER_HIS"/>
    <property type="match status" value="1"/>
</dbReference>